<dbReference type="AlphaFoldDB" id="F0WU51"/>
<reference evidence="1" key="2">
    <citation type="submission" date="2011-02" db="EMBL/GenBank/DDBJ databases">
        <authorList>
            <person name="MacLean D."/>
        </authorList>
    </citation>
    <scope>NUCLEOTIDE SEQUENCE</scope>
</reference>
<organism evidence="1">
    <name type="scientific">Albugo laibachii Nc14</name>
    <dbReference type="NCBI Taxonomy" id="890382"/>
    <lineage>
        <taxon>Eukaryota</taxon>
        <taxon>Sar</taxon>
        <taxon>Stramenopiles</taxon>
        <taxon>Oomycota</taxon>
        <taxon>Peronosporomycetes</taxon>
        <taxon>Albuginales</taxon>
        <taxon>Albuginaceae</taxon>
        <taxon>Albugo</taxon>
    </lineage>
</organism>
<name>F0WU51_9STRA</name>
<proteinExistence type="predicted"/>
<dbReference type="EMBL" id="FR824310">
    <property type="protein sequence ID" value="CCA24928.1"/>
    <property type="molecule type" value="Genomic_DNA"/>
</dbReference>
<sequence>MLRDLKLFRKLSGVMEGFSADSMSWITIDTRLLSVAIMFHRFSHWISQKSEVAHTEEQEQLQLRCLTSLREATEFLIQTCNDRNFDANAPCTEEDSCVHAFGIAFQDCVHVGLNPNLSWWHLLSSCSLILNEPMLKQSVEIADMLSPVRTFQVQAEK</sequence>
<reference evidence="1" key="1">
    <citation type="journal article" date="2011" name="PLoS Biol.">
        <title>Gene gain and loss during evolution of obligate parasitism in the white rust pathogen of Arabidopsis thaliana.</title>
        <authorList>
            <person name="Kemen E."/>
            <person name="Gardiner A."/>
            <person name="Schultz-Larsen T."/>
            <person name="Kemen A.C."/>
            <person name="Balmuth A.L."/>
            <person name="Robert-Seilaniantz A."/>
            <person name="Bailey K."/>
            <person name="Holub E."/>
            <person name="Studholme D.J."/>
            <person name="Maclean D."/>
            <person name="Jones J.D."/>
        </authorList>
    </citation>
    <scope>NUCLEOTIDE SEQUENCE</scope>
</reference>
<evidence type="ECO:0000313" key="1">
    <source>
        <dbReference type="EMBL" id="CCA24928.1"/>
    </source>
</evidence>
<gene>
    <name evidence="1" type="primary">AlNc14C265G9875</name>
    <name evidence="1" type="ORF">ALNC14_110720</name>
</gene>
<accession>F0WU51</accession>
<protein>
    <submittedName>
        <fullName evidence="1">AlNc14C265G9875 protein</fullName>
    </submittedName>
</protein>
<dbReference type="HOGENOM" id="CLU_141936_0_0_1"/>